<dbReference type="EMBL" id="AFRT01005532">
    <property type="protein sequence ID" value="ELU35718.1"/>
    <property type="molecule type" value="Genomic_DNA"/>
</dbReference>
<gene>
    <name evidence="1" type="ORF">AG1IA_10252</name>
</gene>
<evidence type="ECO:0000313" key="1">
    <source>
        <dbReference type="EMBL" id="ELU35718.1"/>
    </source>
</evidence>
<protein>
    <submittedName>
        <fullName evidence="1">Uncharacterized protein</fullName>
    </submittedName>
</protein>
<comment type="caution">
    <text evidence="1">The sequence shown here is derived from an EMBL/GenBank/DDBJ whole genome shotgun (WGS) entry which is preliminary data.</text>
</comment>
<dbReference type="AlphaFoldDB" id="L8WG11"/>
<evidence type="ECO:0000313" key="2">
    <source>
        <dbReference type="Proteomes" id="UP000011668"/>
    </source>
</evidence>
<name>L8WG11_THACA</name>
<accession>L8WG11</accession>
<proteinExistence type="predicted"/>
<organism evidence="1 2">
    <name type="scientific">Thanatephorus cucumeris (strain AG1-IA)</name>
    <name type="common">Rice sheath blight fungus</name>
    <name type="synonym">Rhizoctonia solani</name>
    <dbReference type="NCBI Taxonomy" id="983506"/>
    <lineage>
        <taxon>Eukaryota</taxon>
        <taxon>Fungi</taxon>
        <taxon>Dikarya</taxon>
        <taxon>Basidiomycota</taxon>
        <taxon>Agaricomycotina</taxon>
        <taxon>Agaricomycetes</taxon>
        <taxon>Cantharellales</taxon>
        <taxon>Ceratobasidiaceae</taxon>
        <taxon>Rhizoctonia</taxon>
        <taxon>Rhizoctonia solani AG-1</taxon>
    </lineage>
</organism>
<sequence>MPYSLAILGVEVGHAPWRPMAARDVSGHMTTTNFWMGTLAWRGQEHSRSANPSCPSPVRTWIQYK</sequence>
<reference evidence="1 2" key="1">
    <citation type="journal article" date="2013" name="Nat. Commun.">
        <title>The evolution and pathogenic mechanisms of the rice sheath blight pathogen.</title>
        <authorList>
            <person name="Zheng A."/>
            <person name="Lin R."/>
            <person name="Xu L."/>
            <person name="Qin P."/>
            <person name="Tang C."/>
            <person name="Ai P."/>
            <person name="Zhang D."/>
            <person name="Liu Y."/>
            <person name="Sun Z."/>
            <person name="Feng H."/>
            <person name="Wang Y."/>
            <person name="Chen Y."/>
            <person name="Liang X."/>
            <person name="Fu R."/>
            <person name="Li Q."/>
            <person name="Zhang J."/>
            <person name="Yu X."/>
            <person name="Xie Z."/>
            <person name="Ding L."/>
            <person name="Guan P."/>
            <person name="Tang J."/>
            <person name="Liang Y."/>
            <person name="Wang S."/>
            <person name="Deng Q."/>
            <person name="Li S."/>
            <person name="Zhu J."/>
            <person name="Wang L."/>
            <person name="Liu H."/>
            <person name="Li P."/>
        </authorList>
    </citation>
    <scope>NUCLEOTIDE SEQUENCE [LARGE SCALE GENOMIC DNA]</scope>
    <source>
        <strain evidence="2">AG-1 IA</strain>
    </source>
</reference>
<dbReference type="Proteomes" id="UP000011668">
    <property type="component" value="Unassembled WGS sequence"/>
</dbReference>
<dbReference type="HOGENOM" id="CLU_2851278_0_0_1"/>
<keyword evidence="2" id="KW-1185">Reference proteome</keyword>